<dbReference type="Proteomes" id="UP001151760">
    <property type="component" value="Unassembled WGS sequence"/>
</dbReference>
<comment type="caution">
    <text evidence="2">The sequence shown here is derived from an EMBL/GenBank/DDBJ whole genome shotgun (WGS) entry which is preliminary data.</text>
</comment>
<dbReference type="Pfam" id="PF13456">
    <property type="entry name" value="RVT_3"/>
    <property type="match status" value="1"/>
</dbReference>
<evidence type="ECO:0000313" key="2">
    <source>
        <dbReference type="EMBL" id="GJS71219.1"/>
    </source>
</evidence>
<organism evidence="2 3">
    <name type="scientific">Tanacetum coccineum</name>
    <dbReference type="NCBI Taxonomy" id="301880"/>
    <lineage>
        <taxon>Eukaryota</taxon>
        <taxon>Viridiplantae</taxon>
        <taxon>Streptophyta</taxon>
        <taxon>Embryophyta</taxon>
        <taxon>Tracheophyta</taxon>
        <taxon>Spermatophyta</taxon>
        <taxon>Magnoliopsida</taxon>
        <taxon>eudicotyledons</taxon>
        <taxon>Gunneridae</taxon>
        <taxon>Pentapetalae</taxon>
        <taxon>asterids</taxon>
        <taxon>campanulids</taxon>
        <taxon>Asterales</taxon>
        <taxon>Asteraceae</taxon>
        <taxon>Asteroideae</taxon>
        <taxon>Anthemideae</taxon>
        <taxon>Anthemidinae</taxon>
        <taxon>Tanacetum</taxon>
    </lineage>
</organism>
<dbReference type="PANTHER" id="PTHR47074">
    <property type="entry name" value="BNAC02G40300D PROTEIN"/>
    <property type="match status" value="1"/>
</dbReference>
<gene>
    <name evidence="2" type="ORF">Tco_0704060</name>
</gene>
<dbReference type="InterPro" id="IPR052929">
    <property type="entry name" value="RNase_H-like_EbsB-rel"/>
</dbReference>
<evidence type="ECO:0000313" key="3">
    <source>
        <dbReference type="Proteomes" id="UP001151760"/>
    </source>
</evidence>
<protein>
    <submittedName>
        <fullName evidence="2">Phospholipase-like protein</fullName>
    </submittedName>
</protein>
<dbReference type="EMBL" id="BQNB010009990">
    <property type="protein sequence ID" value="GJS71219.1"/>
    <property type="molecule type" value="Genomic_DNA"/>
</dbReference>
<name>A0ABQ4Y0P5_9ASTR</name>
<sequence length="436" mass="50047">MDSPHSSLVKINRDAAYKNSVAATAIVGRDSSGFILHVYGTPCHALSPLHAEVLAIHSVCHLASCRGWYHAIVESDSQVAISLSSTEKVPTWSIAALVANIRLWSKNMDLSFSWTSRDNNQVAHCAARLASSSTFPFSWDVSFPHELTSLASELKFRNRVFPNKIGLIITNLDIIGVIEDEESFGKLSDDDAIRLCLLLALEVIFMGRLLTFKVDDTLFRLVENLEAWNSFPWGEHLWSHLYDEIKNLKERHGDEHYYGLKKDRNYVPTYSLSGFVFAFQHVPKAPPIRERLFETYLSKLEKARKRGNTCFMVSSIGGTSNNSVRKKWLNDLVIIELNFRVFKLETIIQAKLQFNDEFSSMTSDLCDSLNSIFVDLIQQHESDEDIAQDYLREDELRLCLEDEERLHCEHEKLIVQENRFRLEEANRLRLEEENML</sequence>
<feature type="domain" description="RNase H type-1" evidence="1">
    <location>
        <begin position="14"/>
        <end position="129"/>
    </location>
</feature>
<dbReference type="PANTHER" id="PTHR47074:SF11">
    <property type="entry name" value="REVERSE TRANSCRIPTASE-LIKE PROTEIN"/>
    <property type="match status" value="1"/>
</dbReference>
<dbReference type="InterPro" id="IPR002156">
    <property type="entry name" value="RNaseH_domain"/>
</dbReference>
<reference evidence="2" key="1">
    <citation type="journal article" date="2022" name="Int. J. Mol. Sci.">
        <title>Draft Genome of Tanacetum Coccineum: Genomic Comparison of Closely Related Tanacetum-Family Plants.</title>
        <authorList>
            <person name="Yamashiro T."/>
            <person name="Shiraishi A."/>
            <person name="Nakayama K."/>
            <person name="Satake H."/>
        </authorList>
    </citation>
    <scope>NUCLEOTIDE SEQUENCE</scope>
</reference>
<dbReference type="InterPro" id="IPR044730">
    <property type="entry name" value="RNase_H-like_dom_plant"/>
</dbReference>
<accession>A0ABQ4Y0P5</accession>
<dbReference type="CDD" id="cd06222">
    <property type="entry name" value="RNase_H_like"/>
    <property type="match status" value="1"/>
</dbReference>
<dbReference type="Gene3D" id="3.30.420.10">
    <property type="entry name" value="Ribonuclease H-like superfamily/Ribonuclease H"/>
    <property type="match status" value="1"/>
</dbReference>
<dbReference type="InterPro" id="IPR012337">
    <property type="entry name" value="RNaseH-like_sf"/>
</dbReference>
<dbReference type="InterPro" id="IPR036397">
    <property type="entry name" value="RNaseH_sf"/>
</dbReference>
<reference evidence="2" key="2">
    <citation type="submission" date="2022-01" db="EMBL/GenBank/DDBJ databases">
        <authorList>
            <person name="Yamashiro T."/>
            <person name="Shiraishi A."/>
            <person name="Satake H."/>
            <person name="Nakayama K."/>
        </authorList>
    </citation>
    <scope>NUCLEOTIDE SEQUENCE</scope>
</reference>
<keyword evidence="3" id="KW-1185">Reference proteome</keyword>
<evidence type="ECO:0000259" key="1">
    <source>
        <dbReference type="Pfam" id="PF13456"/>
    </source>
</evidence>
<proteinExistence type="predicted"/>
<dbReference type="SUPFAM" id="SSF53098">
    <property type="entry name" value="Ribonuclease H-like"/>
    <property type="match status" value="1"/>
</dbReference>